<evidence type="ECO:0000256" key="1">
    <source>
        <dbReference type="ARBA" id="ARBA00023015"/>
    </source>
</evidence>
<protein>
    <submittedName>
        <fullName evidence="6">Transcriptional regulator, IclR family</fullName>
    </submittedName>
</protein>
<evidence type="ECO:0000259" key="4">
    <source>
        <dbReference type="PROSITE" id="PS51077"/>
    </source>
</evidence>
<dbReference type="GO" id="GO:0045892">
    <property type="term" value="P:negative regulation of DNA-templated transcription"/>
    <property type="evidence" value="ECO:0007669"/>
    <property type="project" value="TreeGrafter"/>
</dbReference>
<dbReference type="PANTHER" id="PTHR30136">
    <property type="entry name" value="HELIX-TURN-HELIX TRANSCRIPTIONAL REGULATOR, ICLR FAMILY"/>
    <property type="match status" value="1"/>
</dbReference>
<evidence type="ECO:0000259" key="5">
    <source>
        <dbReference type="PROSITE" id="PS51078"/>
    </source>
</evidence>
<dbReference type="PANTHER" id="PTHR30136:SF35">
    <property type="entry name" value="HTH-TYPE TRANSCRIPTIONAL REGULATOR RV1719"/>
    <property type="match status" value="1"/>
</dbReference>
<dbReference type="InterPro" id="IPR029016">
    <property type="entry name" value="GAF-like_dom_sf"/>
</dbReference>
<dbReference type="SMART" id="SM00346">
    <property type="entry name" value="HTH_ICLR"/>
    <property type="match status" value="1"/>
</dbReference>
<keyword evidence="7" id="KW-1185">Reference proteome</keyword>
<gene>
    <name evidence="6" type="ORF">SAMN05216174_10270</name>
</gene>
<dbReference type="Pfam" id="PF01614">
    <property type="entry name" value="IclR_C"/>
    <property type="match status" value="1"/>
</dbReference>
<reference evidence="7" key="1">
    <citation type="submission" date="2016-10" db="EMBL/GenBank/DDBJ databases">
        <authorList>
            <person name="Varghese N."/>
            <person name="Submissions S."/>
        </authorList>
    </citation>
    <scope>NUCLEOTIDE SEQUENCE [LARGE SCALE GENOMIC DNA]</scope>
    <source>
        <strain evidence="7">IBRC-M 10403</strain>
    </source>
</reference>
<evidence type="ECO:0000313" key="7">
    <source>
        <dbReference type="Proteomes" id="UP000199501"/>
    </source>
</evidence>
<dbReference type="InterPro" id="IPR014757">
    <property type="entry name" value="Tscrpt_reg_IclR_C"/>
</dbReference>
<dbReference type="InterPro" id="IPR005471">
    <property type="entry name" value="Tscrpt_reg_IclR_N"/>
</dbReference>
<evidence type="ECO:0000313" key="6">
    <source>
        <dbReference type="EMBL" id="SDC42556.1"/>
    </source>
</evidence>
<proteinExistence type="predicted"/>
<keyword evidence="3" id="KW-0804">Transcription</keyword>
<dbReference type="GO" id="GO:0003700">
    <property type="term" value="F:DNA-binding transcription factor activity"/>
    <property type="evidence" value="ECO:0007669"/>
    <property type="project" value="TreeGrafter"/>
</dbReference>
<dbReference type="SUPFAM" id="SSF46785">
    <property type="entry name" value="Winged helix' DNA-binding domain"/>
    <property type="match status" value="1"/>
</dbReference>
<dbReference type="PROSITE" id="PS51077">
    <property type="entry name" value="HTH_ICLR"/>
    <property type="match status" value="1"/>
</dbReference>
<dbReference type="InterPro" id="IPR050707">
    <property type="entry name" value="HTH_MetabolicPath_Reg"/>
</dbReference>
<keyword evidence="2" id="KW-0238">DNA-binding</keyword>
<name>A0A1G6LIX1_9PSEU</name>
<sequence length="264" mass="28308">MCQNPPVSDLREQNGRTGAQAIERALAVLRCFETGEVTKGVSEIARLTGLSVSTTHRLTRALTDGGLLMRAPRGDRYQLGPALLVLGMRAAEQLGYDQVLPVLQELAAATGESVNLGIRAGREVQVVLDVASSQPLRFDQARGTRVPLHTSAMGKCLIAGDDDLAATIDHLGDLARLTRNTITSPDALHAELRAVRDRGWALNDEERVPGVRAVAVPVRDSGERVLAAIAVQGPAVRLTEDRFEHVVELSALTAAKIAPLLQNR</sequence>
<dbReference type="Proteomes" id="UP000199501">
    <property type="component" value="Unassembled WGS sequence"/>
</dbReference>
<dbReference type="AlphaFoldDB" id="A0A1G6LIX1"/>
<feature type="domain" description="IclR-ED" evidence="5">
    <location>
        <begin position="82"/>
        <end position="263"/>
    </location>
</feature>
<evidence type="ECO:0000256" key="3">
    <source>
        <dbReference type="ARBA" id="ARBA00023163"/>
    </source>
</evidence>
<accession>A0A1G6LIX1</accession>
<dbReference type="Gene3D" id="1.10.10.10">
    <property type="entry name" value="Winged helix-like DNA-binding domain superfamily/Winged helix DNA-binding domain"/>
    <property type="match status" value="1"/>
</dbReference>
<dbReference type="STRING" id="1271860.SAMN05216174_10270"/>
<dbReference type="PROSITE" id="PS51078">
    <property type="entry name" value="ICLR_ED"/>
    <property type="match status" value="1"/>
</dbReference>
<organism evidence="6 7">
    <name type="scientific">Actinokineospora iranica</name>
    <dbReference type="NCBI Taxonomy" id="1271860"/>
    <lineage>
        <taxon>Bacteria</taxon>
        <taxon>Bacillati</taxon>
        <taxon>Actinomycetota</taxon>
        <taxon>Actinomycetes</taxon>
        <taxon>Pseudonocardiales</taxon>
        <taxon>Pseudonocardiaceae</taxon>
        <taxon>Actinokineospora</taxon>
    </lineage>
</organism>
<dbReference type="InterPro" id="IPR036390">
    <property type="entry name" value="WH_DNA-bd_sf"/>
</dbReference>
<keyword evidence="1" id="KW-0805">Transcription regulation</keyword>
<evidence type="ECO:0000256" key="2">
    <source>
        <dbReference type="ARBA" id="ARBA00023125"/>
    </source>
</evidence>
<dbReference type="Pfam" id="PF09339">
    <property type="entry name" value="HTH_IclR"/>
    <property type="match status" value="1"/>
</dbReference>
<dbReference type="SUPFAM" id="SSF55781">
    <property type="entry name" value="GAF domain-like"/>
    <property type="match status" value="1"/>
</dbReference>
<dbReference type="InterPro" id="IPR036388">
    <property type="entry name" value="WH-like_DNA-bd_sf"/>
</dbReference>
<dbReference type="Gene3D" id="3.30.450.40">
    <property type="match status" value="1"/>
</dbReference>
<dbReference type="GO" id="GO:0003677">
    <property type="term" value="F:DNA binding"/>
    <property type="evidence" value="ECO:0007669"/>
    <property type="project" value="UniProtKB-KW"/>
</dbReference>
<feature type="domain" description="HTH iclR-type" evidence="4">
    <location>
        <begin position="19"/>
        <end position="81"/>
    </location>
</feature>
<dbReference type="EMBL" id="FMZZ01000002">
    <property type="protein sequence ID" value="SDC42556.1"/>
    <property type="molecule type" value="Genomic_DNA"/>
</dbReference>